<evidence type="ECO:0000313" key="3">
    <source>
        <dbReference type="Proteomes" id="UP000175971"/>
    </source>
</evidence>
<protein>
    <submittedName>
        <fullName evidence="2">Uncharacterized protein</fullName>
    </submittedName>
</protein>
<sequence>MCARVNRPRFELATGGPLLEPNDTVSPTSRPRGRTALIIAAAALLGISGGTAVGYGIQSQRPPTPLPALSQPGLAYPAKPLAADKAPAPLPASEDRRVRTDGDLRKLLLERPKGAEASPDYPREGGEWMPYAEYARYFKDGEGMFRYFTESGLRRVAATEWVQKDRYTRLALIQFRPGLDSYAPDHLANQLSYMPEAEEGAGNAGDPIEGTGRGRYYLYPVEREAGYLPLYRARALAVRGDIMIDIGISDVKPISKKDIRVLAERQLERL</sequence>
<dbReference type="Proteomes" id="UP000175971">
    <property type="component" value="Unassembled WGS sequence"/>
</dbReference>
<gene>
    <name evidence="2" type="ORF">AN221_01145</name>
</gene>
<reference evidence="2 3" key="1">
    <citation type="journal article" date="2016" name="Front. Microbiol.">
        <title>Comparative Genomics Analysis of Streptomyces Species Reveals Their Adaptation to the Marine Environment and Their Diversity at the Genomic Level.</title>
        <authorList>
            <person name="Tian X."/>
            <person name="Zhang Z."/>
            <person name="Yang T."/>
            <person name="Chen M."/>
            <person name="Li J."/>
            <person name="Chen F."/>
            <person name="Yang J."/>
            <person name="Li W."/>
            <person name="Zhang B."/>
            <person name="Zhang Z."/>
            <person name="Wu J."/>
            <person name="Zhang C."/>
            <person name="Long L."/>
            <person name="Xiao J."/>
        </authorList>
    </citation>
    <scope>NUCLEOTIDE SEQUENCE [LARGE SCALE GENOMIC DNA]</scope>
    <source>
        <strain evidence="2 3">SCSIO M10372</strain>
    </source>
</reference>
<dbReference type="PATRIC" id="fig|518642.7.peg.2261"/>
<name>A0A1E7M1E1_9ACTN</name>
<keyword evidence="3" id="KW-1185">Reference proteome</keyword>
<proteinExistence type="predicted"/>
<keyword evidence="1" id="KW-0472">Membrane</keyword>
<keyword evidence="1" id="KW-1133">Transmembrane helix</keyword>
<keyword evidence="1" id="KW-0812">Transmembrane</keyword>
<evidence type="ECO:0000313" key="2">
    <source>
        <dbReference type="EMBL" id="OEV22302.1"/>
    </source>
</evidence>
<dbReference type="EMBL" id="LJGZ01000004">
    <property type="protein sequence ID" value="OEV22302.1"/>
    <property type="molecule type" value="Genomic_DNA"/>
</dbReference>
<evidence type="ECO:0000256" key="1">
    <source>
        <dbReference type="SAM" id="Phobius"/>
    </source>
</evidence>
<organism evidence="2 3">
    <name type="scientific">Streptomyces nanshensis</name>
    <dbReference type="NCBI Taxonomy" id="518642"/>
    <lineage>
        <taxon>Bacteria</taxon>
        <taxon>Bacillati</taxon>
        <taxon>Actinomycetota</taxon>
        <taxon>Actinomycetes</taxon>
        <taxon>Kitasatosporales</taxon>
        <taxon>Streptomycetaceae</taxon>
        <taxon>Streptomyces</taxon>
    </lineage>
</organism>
<accession>A0A1E7M1E1</accession>
<feature type="transmembrane region" description="Helical" evidence="1">
    <location>
        <begin position="36"/>
        <end position="57"/>
    </location>
</feature>
<dbReference type="AlphaFoldDB" id="A0A1E7M1E1"/>
<comment type="caution">
    <text evidence="2">The sequence shown here is derived from an EMBL/GenBank/DDBJ whole genome shotgun (WGS) entry which is preliminary data.</text>
</comment>